<reference evidence="1 2" key="1">
    <citation type="submission" date="2019-12" db="EMBL/GenBank/DDBJ databases">
        <title>Genomic-based taxomic classification of the family Erythrobacteraceae.</title>
        <authorList>
            <person name="Xu L."/>
        </authorList>
    </citation>
    <scope>NUCLEOTIDE SEQUENCE [LARGE SCALE GENOMIC DNA]</scope>
    <source>
        <strain evidence="1 2">MCCC 1A09962</strain>
    </source>
</reference>
<evidence type="ECO:0000313" key="1">
    <source>
        <dbReference type="EMBL" id="MXO85214.1"/>
    </source>
</evidence>
<sequence>MSSEVSSNTSDLDYEILSAVRDVGTQYPALDDGPLLPQQEGWVTSSRVREQIGAKSLETRKGLQHLVVEKMLQSSRLGGVEVFRLSGLGARALEVWEDEHQRLGEAIRVSSSDWTGLVSPIQIKQVLSIVSQIEDCAEAIRENEVRSQILGLALAIKTLLDLPQPPRQGLVELIRDPAFANIVQIGTFLAAITAALRA</sequence>
<comment type="caution">
    <text evidence="1">The sequence shown here is derived from an EMBL/GenBank/DDBJ whole genome shotgun (WGS) entry which is preliminary data.</text>
</comment>
<proteinExistence type="predicted"/>
<keyword evidence="2" id="KW-1185">Reference proteome</keyword>
<dbReference type="EMBL" id="WTYW01000001">
    <property type="protein sequence ID" value="MXO85214.1"/>
    <property type="molecule type" value="Genomic_DNA"/>
</dbReference>
<evidence type="ECO:0000313" key="2">
    <source>
        <dbReference type="Proteomes" id="UP000433104"/>
    </source>
</evidence>
<dbReference type="Proteomes" id="UP000433104">
    <property type="component" value="Unassembled WGS sequence"/>
</dbReference>
<gene>
    <name evidence="1" type="ORF">GRI38_04145</name>
</gene>
<accession>A0A844ZCE9</accession>
<dbReference type="RefSeq" id="WP_237487340.1">
    <property type="nucleotide sequence ID" value="NZ_WTYW01000001.1"/>
</dbReference>
<protein>
    <submittedName>
        <fullName evidence="1">Uncharacterized protein</fullName>
    </submittedName>
</protein>
<name>A0A844ZCE9_9SPHN</name>
<dbReference type="AlphaFoldDB" id="A0A844ZCE9"/>
<organism evidence="1 2">
    <name type="scientific">Parapontixanthobacter aurantiacus</name>
    <dbReference type="NCBI Taxonomy" id="1463599"/>
    <lineage>
        <taxon>Bacteria</taxon>
        <taxon>Pseudomonadati</taxon>
        <taxon>Pseudomonadota</taxon>
        <taxon>Alphaproteobacteria</taxon>
        <taxon>Sphingomonadales</taxon>
        <taxon>Erythrobacteraceae</taxon>
        <taxon>Parapontixanthobacter</taxon>
    </lineage>
</organism>